<dbReference type="AlphaFoldDB" id="A0A4Q7Y6F5"/>
<evidence type="ECO:0000313" key="1">
    <source>
        <dbReference type="EMBL" id="RZU32490.1"/>
    </source>
</evidence>
<keyword evidence="2" id="KW-1185">Reference proteome</keyword>
<gene>
    <name evidence="1" type="ORF">BKA19_2185</name>
</gene>
<organism evidence="1 2">
    <name type="scientific">Blastococcus saxobsidens</name>
    <dbReference type="NCBI Taxonomy" id="138336"/>
    <lineage>
        <taxon>Bacteria</taxon>
        <taxon>Bacillati</taxon>
        <taxon>Actinomycetota</taxon>
        <taxon>Actinomycetes</taxon>
        <taxon>Geodermatophilales</taxon>
        <taxon>Geodermatophilaceae</taxon>
        <taxon>Blastococcus</taxon>
    </lineage>
</organism>
<dbReference type="Proteomes" id="UP000292507">
    <property type="component" value="Unassembled WGS sequence"/>
</dbReference>
<name>A0A4Q7Y6F5_9ACTN</name>
<reference evidence="1 2" key="1">
    <citation type="submission" date="2019-02" db="EMBL/GenBank/DDBJ databases">
        <title>Sequencing the genomes of 1000 actinobacteria strains.</title>
        <authorList>
            <person name="Klenk H.-P."/>
        </authorList>
    </citation>
    <scope>NUCLEOTIDE SEQUENCE [LARGE SCALE GENOMIC DNA]</scope>
    <source>
        <strain evidence="1 2">DSM 44509</strain>
    </source>
</reference>
<sequence length="266" mass="29623">MQQSGDLKDAYENVLRAAETLSIVLGIISTIWAREHHVLTPELDQLQRGFARGVAWGHWLDVVRSIDRPMARHESALPGMADALKLKKGKTGLEPDLRQLLHERNRWAHGAGPRNNLEASERLGGVAPAFLRAVEAARFMAESPWLLVHDVKLRRREGDFHVQALSAMGDHPDFEHRSFTSPTPLAEDVFYLQSADGALDLTPLVVMRPCPTCHQKEVAYADRLEGKNRVALKTFDRGHVLVDDTLADEVRALVRSEPAPETSEAG</sequence>
<accession>A0A4Q7Y6F5</accession>
<comment type="caution">
    <text evidence="1">The sequence shown here is derived from an EMBL/GenBank/DDBJ whole genome shotgun (WGS) entry which is preliminary data.</text>
</comment>
<proteinExistence type="predicted"/>
<dbReference type="EMBL" id="SHKV01000001">
    <property type="protein sequence ID" value="RZU32490.1"/>
    <property type="molecule type" value="Genomic_DNA"/>
</dbReference>
<evidence type="ECO:0000313" key="2">
    <source>
        <dbReference type="Proteomes" id="UP000292507"/>
    </source>
</evidence>
<protein>
    <submittedName>
        <fullName evidence="1">Uncharacterized protein</fullName>
    </submittedName>
</protein>